<dbReference type="EMBL" id="FUEG01000002">
    <property type="protein sequence ID" value="SJL00668.1"/>
    <property type="molecule type" value="Genomic_DNA"/>
</dbReference>
<name>A0A284QW14_ARMOS</name>
<evidence type="ECO:0000313" key="2">
    <source>
        <dbReference type="Proteomes" id="UP000219338"/>
    </source>
</evidence>
<reference evidence="2" key="1">
    <citation type="journal article" date="2017" name="Nat. Ecol. Evol.">
        <title>Genome expansion and lineage-specific genetic innovations in the forest pathogenic fungi Armillaria.</title>
        <authorList>
            <person name="Sipos G."/>
            <person name="Prasanna A.N."/>
            <person name="Walter M.C."/>
            <person name="O'Connor E."/>
            <person name="Balint B."/>
            <person name="Krizsan K."/>
            <person name="Kiss B."/>
            <person name="Hess J."/>
            <person name="Varga T."/>
            <person name="Slot J."/>
            <person name="Riley R."/>
            <person name="Boka B."/>
            <person name="Rigling D."/>
            <person name="Barry K."/>
            <person name="Lee J."/>
            <person name="Mihaltcheva S."/>
            <person name="LaButti K."/>
            <person name="Lipzen A."/>
            <person name="Waldron R."/>
            <person name="Moloney N.M."/>
            <person name="Sperisen C."/>
            <person name="Kredics L."/>
            <person name="Vagvoelgyi C."/>
            <person name="Patrignani A."/>
            <person name="Fitzpatrick D."/>
            <person name="Nagy I."/>
            <person name="Doyle S."/>
            <person name="Anderson J.B."/>
            <person name="Grigoriev I.V."/>
            <person name="Gueldener U."/>
            <person name="Muensterkoetter M."/>
            <person name="Nagy L.G."/>
        </authorList>
    </citation>
    <scope>NUCLEOTIDE SEQUENCE [LARGE SCALE GENOMIC DNA]</scope>
    <source>
        <strain evidence="2">C18/9</strain>
    </source>
</reference>
<sequence length="81" mass="9034">MTRYRSNFRSIQSAFTTSYLEAVGQWGWEKLVKGIVDGRAPEDVQFCGGAWDVGAVCDGEVEAVAELDVGWARFEEDEEVL</sequence>
<dbReference type="Proteomes" id="UP000219338">
    <property type="component" value="Unassembled WGS sequence"/>
</dbReference>
<gene>
    <name evidence="1" type="ORF">ARMOST_03981</name>
</gene>
<evidence type="ECO:0000313" key="1">
    <source>
        <dbReference type="EMBL" id="SJL00668.1"/>
    </source>
</evidence>
<accession>A0A284QW14</accession>
<keyword evidence="2" id="KW-1185">Reference proteome</keyword>
<protein>
    <submittedName>
        <fullName evidence="1">Uncharacterized protein</fullName>
    </submittedName>
</protein>
<organism evidence="1 2">
    <name type="scientific">Armillaria ostoyae</name>
    <name type="common">Armillaria root rot fungus</name>
    <dbReference type="NCBI Taxonomy" id="47428"/>
    <lineage>
        <taxon>Eukaryota</taxon>
        <taxon>Fungi</taxon>
        <taxon>Dikarya</taxon>
        <taxon>Basidiomycota</taxon>
        <taxon>Agaricomycotina</taxon>
        <taxon>Agaricomycetes</taxon>
        <taxon>Agaricomycetidae</taxon>
        <taxon>Agaricales</taxon>
        <taxon>Marasmiineae</taxon>
        <taxon>Physalacriaceae</taxon>
        <taxon>Armillaria</taxon>
    </lineage>
</organism>
<dbReference type="AlphaFoldDB" id="A0A284QW14"/>
<proteinExistence type="predicted"/>